<dbReference type="AlphaFoldDB" id="A0A8J2UGD7"/>
<protein>
    <submittedName>
        <fullName evidence="1">Uncharacterized protein</fullName>
    </submittedName>
</protein>
<dbReference type="EMBL" id="BMJC01000004">
    <property type="protein sequence ID" value="GGB13532.1"/>
    <property type="molecule type" value="Genomic_DNA"/>
</dbReference>
<organism evidence="1 2">
    <name type="scientific">Puia dinghuensis</name>
    <dbReference type="NCBI Taxonomy" id="1792502"/>
    <lineage>
        <taxon>Bacteria</taxon>
        <taxon>Pseudomonadati</taxon>
        <taxon>Bacteroidota</taxon>
        <taxon>Chitinophagia</taxon>
        <taxon>Chitinophagales</taxon>
        <taxon>Chitinophagaceae</taxon>
        <taxon>Puia</taxon>
    </lineage>
</organism>
<dbReference type="Proteomes" id="UP000607559">
    <property type="component" value="Unassembled WGS sequence"/>
</dbReference>
<comment type="caution">
    <text evidence="1">The sequence shown here is derived from an EMBL/GenBank/DDBJ whole genome shotgun (WGS) entry which is preliminary data.</text>
</comment>
<name>A0A8J2UGD7_9BACT</name>
<evidence type="ECO:0000313" key="1">
    <source>
        <dbReference type="EMBL" id="GGB13532.1"/>
    </source>
</evidence>
<reference evidence="1" key="1">
    <citation type="journal article" date="2014" name="Int. J. Syst. Evol. Microbiol.">
        <title>Complete genome sequence of Corynebacterium casei LMG S-19264T (=DSM 44701T), isolated from a smear-ripened cheese.</title>
        <authorList>
            <consortium name="US DOE Joint Genome Institute (JGI-PGF)"/>
            <person name="Walter F."/>
            <person name="Albersmeier A."/>
            <person name="Kalinowski J."/>
            <person name="Ruckert C."/>
        </authorList>
    </citation>
    <scope>NUCLEOTIDE SEQUENCE</scope>
    <source>
        <strain evidence="1">CGMCC 1.15448</strain>
    </source>
</reference>
<gene>
    <name evidence="1" type="ORF">GCM10011511_41550</name>
</gene>
<proteinExistence type="predicted"/>
<reference evidence="1" key="2">
    <citation type="submission" date="2020-09" db="EMBL/GenBank/DDBJ databases">
        <authorList>
            <person name="Sun Q."/>
            <person name="Zhou Y."/>
        </authorList>
    </citation>
    <scope>NUCLEOTIDE SEQUENCE</scope>
    <source>
        <strain evidence="1">CGMCC 1.15448</strain>
    </source>
</reference>
<evidence type="ECO:0000313" key="2">
    <source>
        <dbReference type="Proteomes" id="UP000607559"/>
    </source>
</evidence>
<sequence length="128" mass="15169">MMYLCGMQPLQDDLQVRWWNLEARLVERFGKKPDMETILFLIGVQEFGDLRKKFSKEEKQDLMHIAVCTLFGQSGYYRLDRVDEQGWPHFVQLKALPEMGLVEQENFLKDHILLYFDNAEIGEEPDII</sequence>
<accession>A0A8J2UGD7</accession>
<keyword evidence="2" id="KW-1185">Reference proteome</keyword>